<reference evidence="2 3" key="1">
    <citation type="submission" date="2020-08" db="EMBL/GenBank/DDBJ databases">
        <title>Genomic Encyclopedia of Type Strains, Phase IV (KMG-IV): sequencing the most valuable type-strain genomes for metagenomic binning, comparative biology and taxonomic classification.</title>
        <authorList>
            <person name="Goeker M."/>
        </authorList>
    </citation>
    <scope>NUCLEOTIDE SEQUENCE [LARGE SCALE GENOMIC DNA]</scope>
    <source>
        <strain evidence="2 3">YIM 65646</strain>
    </source>
</reference>
<dbReference type="SUPFAM" id="SSF56281">
    <property type="entry name" value="Metallo-hydrolase/oxidoreductase"/>
    <property type="match status" value="1"/>
</dbReference>
<dbReference type="AlphaFoldDB" id="A0A841FE62"/>
<dbReference type="Gene3D" id="3.60.15.10">
    <property type="entry name" value="Ribonuclease Z/Hydroxyacylglutathione hydrolase-like"/>
    <property type="match status" value="1"/>
</dbReference>
<organism evidence="2 3">
    <name type="scientific">Phytomonospora endophytica</name>
    <dbReference type="NCBI Taxonomy" id="714109"/>
    <lineage>
        <taxon>Bacteria</taxon>
        <taxon>Bacillati</taxon>
        <taxon>Actinomycetota</taxon>
        <taxon>Actinomycetes</taxon>
        <taxon>Micromonosporales</taxon>
        <taxon>Micromonosporaceae</taxon>
        <taxon>Phytomonospora</taxon>
    </lineage>
</organism>
<dbReference type="InterPro" id="IPR050855">
    <property type="entry name" value="NDM-1-like"/>
</dbReference>
<proteinExistence type="predicted"/>
<dbReference type="PANTHER" id="PTHR42951:SF4">
    <property type="entry name" value="ACYL-COENZYME A THIOESTERASE MBLAC2"/>
    <property type="match status" value="1"/>
</dbReference>
<keyword evidence="2" id="KW-0378">Hydrolase</keyword>
<dbReference type="RefSeq" id="WP_184786665.1">
    <property type="nucleotide sequence ID" value="NZ_BONT01000013.1"/>
</dbReference>
<dbReference type="EMBL" id="JACHGT010000003">
    <property type="protein sequence ID" value="MBB6033805.1"/>
    <property type="molecule type" value="Genomic_DNA"/>
</dbReference>
<keyword evidence="3" id="KW-1185">Reference proteome</keyword>
<dbReference type="SMART" id="SM00849">
    <property type="entry name" value="Lactamase_B"/>
    <property type="match status" value="1"/>
</dbReference>
<dbReference type="Proteomes" id="UP000548476">
    <property type="component" value="Unassembled WGS sequence"/>
</dbReference>
<accession>A0A841FE62</accession>
<dbReference type="GO" id="GO:0016787">
    <property type="term" value="F:hydrolase activity"/>
    <property type="evidence" value="ECO:0007669"/>
    <property type="project" value="UniProtKB-KW"/>
</dbReference>
<comment type="caution">
    <text evidence="2">The sequence shown here is derived from an EMBL/GenBank/DDBJ whole genome shotgun (WGS) entry which is preliminary data.</text>
</comment>
<gene>
    <name evidence="2" type="ORF">HNR73_001655</name>
</gene>
<evidence type="ECO:0000313" key="3">
    <source>
        <dbReference type="Proteomes" id="UP000548476"/>
    </source>
</evidence>
<name>A0A841FE62_9ACTN</name>
<dbReference type="CDD" id="cd16282">
    <property type="entry name" value="metallo-hydrolase-like_MBL-fold"/>
    <property type="match status" value="1"/>
</dbReference>
<dbReference type="Pfam" id="PF00753">
    <property type="entry name" value="Lactamase_B"/>
    <property type="match status" value="1"/>
</dbReference>
<evidence type="ECO:0000313" key="2">
    <source>
        <dbReference type="EMBL" id="MBB6033805.1"/>
    </source>
</evidence>
<protein>
    <submittedName>
        <fullName evidence="2">Glyoxylase-like metal-dependent hydrolase (Beta-lactamase superfamily II)</fullName>
    </submittedName>
</protein>
<dbReference type="InterPro" id="IPR036866">
    <property type="entry name" value="RibonucZ/Hydroxyglut_hydro"/>
</dbReference>
<dbReference type="PANTHER" id="PTHR42951">
    <property type="entry name" value="METALLO-BETA-LACTAMASE DOMAIN-CONTAINING"/>
    <property type="match status" value="1"/>
</dbReference>
<sequence>MGVFVWRYPVLDVNCTLITGTERAVLVDTLSGPSQGRELAAGVRKVTALPVVVVNTHAHFDHCFGNAAVRDALGVTDFYAHPSVAERLGGHDAHSLAEIAAAYGHLDEVMATELPGIELHAPGRDVTGEVRLGLGGRSVLLRHVGHAHSPGDVVVFADDVAVMGDIVEEGAEPQTGDADLDGWTRALDALAPRLPGIVVPGHGALVDPEFVTAQSRRLTDRKET</sequence>
<feature type="domain" description="Metallo-beta-lactamase" evidence="1">
    <location>
        <begin position="12"/>
        <end position="202"/>
    </location>
</feature>
<evidence type="ECO:0000259" key="1">
    <source>
        <dbReference type="SMART" id="SM00849"/>
    </source>
</evidence>
<dbReference type="InterPro" id="IPR001279">
    <property type="entry name" value="Metallo-B-lactamas"/>
</dbReference>